<protein>
    <submittedName>
        <fullName evidence="3">Phage capsid protein</fullName>
    </submittedName>
</protein>
<reference evidence="3" key="2">
    <citation type="submission" date="2023-01" db="EMBL/GenBank/DDBJ databases">
        <authorList>
            <person name="Sun Q."/>
            <person name="Evtushenko L."/>
        </authorList>
    </citation>
    <scope>NUCLEOTIDE SEQUENCE</scope>
    <source>
        <strain evidence="3">VKM B-2555</strain>
    </source>
</reference>
<organism evidence="3 4">
    <name type="scientific">Methylopila jiangsuensis</name>
    <dbReference type="NCBI Taxonomy" id="586230"/>
    <lineage>
        <taxon>Bacteria</taxon>
        <taxon>Pseudomonadati</taxon>
        <taxon>Pseudomonadota</taxon>
        <taxon>Alphaproteobacteria</taxon>
        <taxon>Hyphomicrobiales</taxon>
        <taxon>Methylopilaceae</taxon>
        <taxon>Methylopila</taxon>
    </lineage>
</organism>
<dbReference type="EMBL" id="BSFK01000016">
    <property type="protein sequence ID" value="GLK78032.1"/>
    <property type="molecule type" value="Genomic_DNA"/>
</dbReference>
<dbReference type="Proteomes" id="UP001143364">
    <property type="component" value="Unassembled WGS sequence"/>
</dbReference>
<evidence type="ECO:0000256" key="1">
    <source>
        <dbReference type="ARBA" id="ARBA00004328"/>
    </source>
</evidence>
<name>A0A9W6JIV9_9HYPH</name>
<feature type="domain" description="Phage capsid-like C-terminal" evidence="2">
    <location>
        <begin position="136"/>
        <end position="418"/>
    </location>
</feature>
<dbReference type="SUPFAM" id="SSF56563">
    <property type="entry name" value="Major capsid protein gp5"/>
    <property type="match status" value="1"/>
</dbReference>
<comment type="caution">
    <text evidence="3">The sequence shown here is derived from an EMBL/GenBank/DDBJ whole genome shotgun (WGS) entry which is preliminary data.</text>
</comment>
<evidence type="ECO:0000313" key="4">
    <source>
        <dbReference type="Proteomes" id="UP001143364"/>
    </source>
</evidence>
<gene>
    <name evidence="3" type="ORF">GCM10008171_32860</name>
</gene>
<dbReference type="InterPro" id="IPR054612">
    <property type="entry name" value="Phage_capsid-like_C"/>
</dbReference>
<dbReference type="Gene3D" id="3.30.2320.10">
    <property type="entry name" value="hypothetical protein PF0899 domain"/>
    <property type="match status" value="1"/>
</dbReference>
<comment type="subcellular location">
    <subcellularLocation>
        <location evidence="1">Virion</location>
    </subcellularLocation>
</comment>
<dbReference type="Pfam" id="PF05065">
    <property type="entry name" value="Phage_capsid"/>
    <property type="match status" value="1"/>
</dbReference>
<reference evidence="3" key="1">
    <citation type="journal article" date="2014" name="Int. J. Syst. Evol. Microbiol.">
        <title>Complete genome sequence of Corynebacterium casei LMG S-19264T (=DSM 44701T), isolated from a smear-ripened cheese.</title>
        <authorList>
            <consortium name="US DOE Joint Genome Institute (JGI-PGF)"/>
            <person name="Walter F."/>
            <person name="Albersmeier A."/>
            <person name="Kalinowski J."/>
            <person name="Ruckert C."/>
        </authorList>
    </citation>
    <scope>NUCLEOTIDE SEQUENCE</scope>
    <source>
        <strain evidence="3">VKM B-2555</strain>
    </source>
</reference>
<dbReference type="NCBIfam" id="TIGR01554">
    <property type="entry name" value="major_cap_HK97"/>
    <property type="match status" value="1"/>
</dbReference>
<dbReference type="AlphaFoldDB" id="A0A9W6JIV9"/>
<accession>A0A9W6JIV9</accession>
<keyword evidence="4" id="KW-1185">Reference proteome</keyword>
<dbReference type="InterPro" id="IPR024455">
    <property type="entry name" value="Phage_capsid"/>
</dbReference>
<sequence length="422" mass="44489">MKHFSPAAALAASTALVSVPRSVLNARPRADGSDPKAMIAALNKAFEEFKAAHDDKLKSKADDVVVTEKIERIDAAVGNFQTAIDDLSAKIAADKAGGGVIGDLPSTTPEYLAAFKANMRHGTPNAALTKSTDGEGGYLAPVEWDRTIINKLKQVSKIRQNARVISITVAGFRKLFNDRTLGSGWVGETASRPATTTPALGSLDFVPGELYANPAISQQLLDDAAINLEEWLAAEVEAEFARQEGIAFLSGDGVNKPYGILTFVTGAANAARHPWGAIQAVNTGAAAALTGDGFIDLMYSLPSEFAANAKLYINRASLGAARKLKDGQGNYLWQPAYVAGEPATLNGAPVVEVPGMPSVAAGNIAALYGDMEATYLVVDRIGVSVLRDPFSNKPFVHFYTVKRVGGGVYNPEPMRALKVAAS</sequence>
<evidence type="ECO:0000313" key="3">
    <source>
        <dbReference type="EMBL" id="GLK78032.1"/>
    </source>
</evidence>
<proteinExistence type="predicted"/>
<evidence type="ECO:0000259" key="2">
    <source>
        <dbReference type="Pfam" id="PF05065"/>
    </source>
</evidence>